<keyword evidence="1" id="KW-0472">Membrane</keyword>
<reference evidence="2" key="1">
    <citation type="submission" date="2015-11" db="EMBL/GenBank/DDBJ databases">
        <title>De novo transcriptome assembly of four potential Pierce s Disease insect vectors from Arizona vineyards.</title>
        <authorList>
            <person name="Tassone E.E."/>
        </authorList>
    </citation>
    <scope>NUCLEOTIDE SEQUENCE</scope>
</reference>
<keyword evidence="1" id="KW-1133">Transmembrane helix</keyword>
<organism evidence="2">
    <name type="scientific">Graphocephala atropunctata</name>
    <dbReference type="NCBI Taxonomy" id="36148"/>
    <lineage>
        <taxon>Eukaryota</taxon>
        <taxon>Metazoa</taxon>
        <taxon>Ecdysozoa</taxon>
        <taxon>Arthropoda</taxon>
        <taxon>Hexapoda</taxon>
        <taxon>Insecta</taxon>
        <taxon>Pterygota</taxon>
        <taxon>Neoptera</taxon>
        <taxon>Paraneoptera</taxon>
        <taxon>Hemiptera</taxon>
        <taxon>Auchenorrhyncha</taxon>
        <taxon>Membracoidea</taxon>
        <taxon>Cicadellidae</taxon>
        <taxon>Cicadellinae</taxon>
        <taxon>Cicadellini</taxon>
        <taxon>Graphocephala</taxon>
    </lineage>
</organism>
<evidence type="ECO:0000256" key="1">
    <source>
        <dbReference type="SAM" id="Phobius"/>
    </source>
</evidence>
<gene>
    <name evidence="2" type="ORF">g.55104</name>
</gene>
<protein>
    <submittedName>
        <fullName evidence="2">Uncharacterized protein</fullName>
    </submittedName>
</protein>
<feature type="non-terminal residue" evidence="2">
    <location>
        <position position="1"/>
    </location>
</feature>
<accession>A0A1B6LDE5</accession>
<evidence type="ECO:0000313" key="2">
    <source>
        <dbReference type="EMBL" id="JAT21670.1"/>
    </source>
</evidence>
<dbReference type="AlphaFoldDB" id="A0A1B6LDE5"/>
<keyword evidence="1" id="KW-0812">Transmembrane</keyword>
<proteinExistence type="predicted"/>
<feature type="transmembrane region" description="Helical" evidence="1">
    <location>
        <begin position="12"/>
        <end position="30"/>
    </location>
</feature>
<sequence>KMCGKAVSQSFVPIHLVLLIGFMTVVQMFSSTEAQNLSSKSNQEEAGFEHLSSLLECEESFNIMAMMKKPINTYSTESYLNRFNNPYNVNTTLGYSWIPYDQKPRKKCKCID</sequence>
<dbReference type="EMBL" id="GEBQ01018307">
    <property type="protein sequence ID" value="JAT21670.1"/>
    <property type="molecule type" value="Transcribed_RNA"/>
</dbReference>
<name>A0A1B6LDE5_9HEMI</name>